<evidence type="ECO:0000313" key="2">
    <source>
        <dbReference type="Proteomes" id="UP000324800"/>
    </source>
</evidence>
<dbReference type="Proteomes" id="UP000324800">
    <property type="component" value="Unassembled WGS sequence"/>
</dbReference>
<comment type="caution">
    <text evidence="1">The sequence shown here is derived from an EMBL/GenBank/DDBJ whole genome shotgun (WGS) entry which is preliminary data.</text>
</comment>
<proteinExistence type="predicted"/>
<name>A0A5J4UDJ6_9EUKA</name>
<sequence length="99" mass="11552">MGDYQTCQEQPQQEGLLRINNHYGTKRTHKEQIRDSSLQDTPKITNIDKLTIIKRSLSFLSTEKLHIKILRSKIQRGASQMIRRGSTKCQFFQSETCQI</sequence>
<protein>
    <submittedName>
        <fullName evidence="1">Uncharacterized protein</fullName>
    </submittedName>
</protein>
<dbReference type="AlphaFoldDB" id="A0A5J4UDJ6"/>
<evidence type="ECO:0000313" key="1">
    <source>
        <dbReference type="EMBL" id="KAA6367665.1"/>
    </source>
</evidence>
<reference evidence="1 2" key="1">
    <citation type="submission" date="2019-03" db="EMBL/GenBank/DDBJ databases">
        <title>Single cell metagenomics reveals metabolic interactions within the superorganism composed of flagellate Streblomastix strix and complex community of Bacteroidetes bacteria on its surface.</title>
        <authorList>
            <person name="Treitli S.C."/>
            <person name="Kolisko M."/>
            <person name="Husnik F."/>
            <person name="Keeling P."/>
            <person name="Hampl V."/>
        </authorList>
    </citation>
    <scope>NUCLEOTIDE SEQUENCE [LARGE SCALE GENOMIC DNA]</scope>
    <source>
        <strain evidence="1">ST1C</strain>
    </source>
</reference>
<dbReference type="EMBL" id="SNRW01018106">
    <property type="protein sequence ID" value="KAA6367665.1"/>
    <property type="molecule type" value="Genomic_DNA"/>
</dbReference>
<gene>
    <name evidence="1" type="ORF">EZS28_036809</name>
</gene>
<organism evidence="1 2">
    <name type="scientific">Streblomastix strix</name>
    <dbReference type="NCBI Taxonomy" id="222440"/>
    <lineage>
        <taxon>Eukaryota</taxon>
        <taxon>Metamonada</taxon>
        <taxon>Preaxostyla</taxon>
        <taxon>Oxymonadida</taxon>
        <taxon>Streblomastigidae</taxon>
        <taxon>Streblomastix</taxon>
    </lineage>
</organism>
<accession>A0A5J4UDJ6</accession>